<keyword evidence="2" id="KW-0472">Membrane</keyword>
<evidence type="ECO:0000256" key="2">
    <source>
        <dbReference type="SAM" id="Phobius"/>
    </source>
</evidence>
<comment type="caution">
    <text evidence="3">The sequence shown here is derived from an EMBL/GenBank/DDBJ whole genome shotgun (WGS) entry which is preliminary data.</text>
</comment>
<accession>A0AB34JB90</accession>
<sequence length="165" mass="17609">MGRKGCRERADGSDEEDIEKVSLKQGEDTHTVCSGKPSRKPSGRQSKHQLKGARLPMAVEDDSFGASMDEPASPQRYARALIAVGMLLLAVPVLITFVNEGTTSLKETAKSTKPKEGVAHSQPQNADASEGASQLVKELNARYALGKPSSNVREGGVLIHQARAT</sequence>
<dbReference type="Proteomes" id="UP001515480">
    <property type="component" value="Unassembled WGS sequence"/>
</dbReference>
<keyword evidence="4" id="KW-1185">Reference proteome</keyword>
<feature type="transmembrane region" description="Helical" evidence="2">
    <location>
        <begin position="77"/>
        <end position="98"/>
    </location>
</feature>
<feature type="compositionally biased region" description="Basic and acidic residues" evidence="1">
    <location>
        <begin position="19"/>
        <end position="30"/>
    </location>
</feature>
<reference evidence="3 4" key="1">
    <citation type="journal article" date="2024" name="Science">
        <title>Giant polyketide synthase enzymes in the biosynthesis of giant marine polyether toxins.</title>
        <authorList>
            <person name="Fallon T.R."/>
            <person name="Shende V.V."/>
            <person name="Wierzbicki I.H."/>
            <person name="Pendleton A.L."/>
            <person name="Watervoot N.F."/>
            <person name="Auber R.P."/>
            <person name="Gonzalez D.J."/>
            <person name="Wisecaver J.H."/>
            <person name="Moore B.S."/>
        </authorList>
    </citation>
    <scope>NUCLEOTIDE SEQUENCE [LARGE SCALE GENOMIC DNA]</scope>
    <source>
        <strain evidence="3 4">12B1</strain>
    </source>
</reference>
<feature type="compositionally biased region" description="Basic and acidic residues" evidence="1">
    <location>
        <begin position="1"/>
        <end position="12"/>
    </location>
</feature>
<feature type="region of interest" description="Disordered" evidence="1">
    <location>
        <begin position="107"/>
        <end position="133"/>
    </location>
</feature>
<keyword evidence="2" id="KW-0812">Transmembrane</keyword>
<dbReference type="EMBL" id="JBGBPQ010000010">
    <property type="protein sequence ID" value="KAL1518447.1"/>
    <property type="molecule type" value="Genomic_DNA"/>
</dbReference>
<feature type="region of interest" description="Disordered" evidence="1">
    <location>
        <begin position="1"/>
        <end position="71"/>
    </location>
</feature>
<feature type="compositionally biased region" description="Basic residues" evidence="1">
    <location>
        <begin position="37"/>
        <end position="51"/>
    </location>
</feature>
<proteinExistence type="predicted"/>
<feature type="compositionally biased region" description="Basic and acidic residues" evidence="1">
    <location>
        <begin position="107"/>
        <end position="118"/>
    </location>
</feature>
<organism evidence="3 4">
    <name type="scientific">Prymnesium parvum</name>
    <name type="common">Toxic golden alga</name>
    <dbReference type="NCBI Taxonomy" id="97485"/>
    <lineage>
        <taxon>Eukaryota</taxon>
        <taxon>Haptista</taxon>
        <taxon>Haptophyta</taxon>
        <taxon>Prymnesiophyceae</taxon>
        <taxon>Prymnesiales</taxon>
        <taxon>Prymnesiaceae</taxon>
        <taxon>Prymnesium</taxon>
    </lineage>
</organism>
<evidence type="ECO:0000313" key="3">
    <source>
        <dbReference type="EMBL" id="KAL1518447.1"/>
    </source>
</evidence>
<protein>
    <submittedName>
        <fullName evidence="3">Uncharacterized protein</fullName>
    </submittedName>
</protein>
<keyword evidence="2" id="KW-1133">Transmembrane helix</keyword>
<evidence type="ECO:0000256" key="1">
    <source>
        <dbReference type="SAM" id="MobiDB-lite"/>
    </source>
</evidence>
<evidence type="ECO:0000313" key="4">
    <source>
        <dbReference type="Proteomes" id="UP001515480"/>
    </source>
</evidence>
<name>A0AB34JB90_PRYPA</name>
<dbReference type="AlphaFoldDB" id="A0AB34JB90"/>
<gene>
    <name evidence="3" type="ORF">AB1Y20_002739</name>
</gene>